<protein>
    <submittedName>
        <fullName evidence="1">Uncharacterized protein</fullName>
    </submittedName>
</protein>
<proteinExistence type="predicted"/>
<dbReference type="EMBL" id="KY290948">
    <property type="protein sequence ID" value="APU00660.1"/>
    <property type="molecule type" value="Genomic_DNA"/>
</dbReference>
<evidence type="ECO:0000313" key="2">
    <source>
        <dbReference type="Proteomes" id="UP000222894"/>
    </source>
</evidence>
<accession>A0A219Y9L7</accession>
<dbReference type="Proteomes" id="UP000222894">
    <property type="component" value="Genome"/>
</dbReference>
<organism evidence="1 2">
    <name type="scientific">Aeromonas phage 44RR2.8t.2</name>
    <dbReference type="NCBI Taxonomy" id="1932900"/>
    <lineage>
        <taxon>Viruses</taxon>
        <taxon>Duplodnaviria</taxon>
        <taxon>Heunggongvirae</taxon>
        <taxon>Uroviricota</taxon>
        <taxon>Caudoviricetes</taxon>
        <taxon>Pantevenvirales</taxon>
        <taxon>Straboviridae</taxon>
        <taxon>Biquartavirus</taxon>
        <taxon>Biquartavirus 44RR2</taxon>
    </lineage>
</organism>
<name>A0A219Y9L7_9CAUD</name>
<sequence>MFELDNIIKVEISDCVYQHKKSPSIGKLSEEAEPDYSNFTIDTINQPITLKEFIWAWSKCGSGAWLLGHMPWMNLELGSYEQVRMIFDYHSDSQYHDTCVNIIHSCNRVLEERYSESRSTVGSIEFDDHIHNYCDEGFASVAAGLRSGTFDSGSAGIFAKQCVEVMDRYMDDSIEFRGSVWRGMSMPVASYEQFRNNGSILFKNFVSTSIAPIMYNHGIVECRNLHINKPTAVVRYNPDFPNRQIKINMHIDCSGIKHIVPAKITGYPEECEIILDRNTVIVIDEVFEYLDHPNSSTAKCLIRAKALPLSQFNGPTLVV</sequence>
<evidence type="ECO:0000313" key="1">
    <source>
        <dbReference type="EMBL" id="APU00660.1"/>
    </source>
</evidence>
<dbReference type="Gene3D" id="3.90.176.10">
    <property type="entry name" value="Toxin ADP-ribosyltransferase, Chain A, domain 1"/>
    <property type="match status" value="1"/>
</dbReference>
<dbReference type="SUPFAM" id="SSF56399">
    <property type="entry name" value="ADP-ribosylation"/>
    <property type="match status" value="1"/>
</dbReference>
<reference evidence="1 2" key="1">
    <citation type="journal article" date="2017" name="Sci. Rep.">
        <title>Characterization and diversity of phages infecting Aeromonas salmonicida subsp. salmonicida.</title>
        <authorList>
            <person name="Vincent A.T."/>
            <person name="Paquet V.E."/>
            <person name="Bernatchez A."/>
            <person name="Tremblay D.M."/>
            <person name="Moineau S."/>
            <person name="Charette S.J."/>
        </authorList>
    </citation>
    <scope>NUCLEOTIDE SEQUENCE [LARGE SCALE GENOMIC DNA]</scope>
</reference>